<keyword evidence="6 7" id="KW-0472">Membrane</keyword>
<dbReference type="EMBL" id="JAJUOS010000001">
    <property type="protein sequence ID" value="MCE5972342.1"/>
    <property type="molecule type" value="Genomic_DNA"/>
</dbReference>
<feature type="transmembrane region" description="Helical" evidence="7">
    <location>
        <begin position="56"/>
        <end position="73"/>
    </location>
</feature>
<feature type="domain" description="ABC transmembrane type-1" evidence="9">
    <location>
        <begin position="21"/>
        <end position="295"/>
    </location>
</feature>
<reference evidence="10 11" key="1">
    <citation type="submission" date="2021-12" db="EMBL/GenBank/DDBJ databases">
        <title>Sinirhodobacter sp. WL0062 is a bacterium isolated from seawater.</title>
        <authorList>
            <person name="Wang L."/>
            <person name="He W."/>
            <person name="Zhang D.-F."/>
        </authorList>
    </citation>
    <scope>NUCLEOTIDE SEQUENCE [LARGE SCALE GENOMIC DNA]</scope>
    <source>
        <strain evidence="10 11">WL0062</strain>
    </source>
</reference>
<dbReference type="InterPro" id="IPR010128">
    <property type="entry name" value="ATPase_T1SS_PrtD-like"/>
</dbReference>
<dbReference type="Proteomes" id="UP001521181">
    <property type="component" value="Unassembled WGS sequence"/>
</dbReference>
<dbReference type="InterPro" id="IPR036640">
    <property type="entry name" value="ABC1_TM_sf"/>
</dbReference>
<dbReference type="NCBIfam" id="TIGR01842">
    <property type="entry name" value="type_I_sec_PrtD"/>
    <property type="match status" value="1"/>
</dbReference>
<dbReference type="CDD" id="cd03246">
    <property type="entry name" value="ABCC_Protease_Secretion"/>
    <property type="match status" value="1"/>
</dbReference>
<evidence type="ECO:0000313" key="10">
    <source>
        <dbReference type="EMBL" id="MCE5972342.1"/>
    </source>
</evidence>
<keyword evidence="5 7" id="KW-1133">Transmembrane helix</keyword>
<keyword evidence="11" id="KW-1185">Reference proteome</keyword>
<gene>
    <name evidence="10" type="ORF">LZA78_02395</name>
</gene>
<dbReference type="PANTHER" id="PTHR24221">
    <property type="entry name" value="ATP-BINDING CASSETTE SUB-FAMILY B"/>
    <property type="match status" value="1"/>
</dbReference>
<keyword evidence="4" id="KW-0067">ATP-binding</keyword>
<proteinExistence type="predicted"/>
<feature type="transmembrane region" description="Helical" evidence="7">
    <location>
        <begin position="242"/>
        <end position="260"/>
    </location>
</feature>
<dbReference type="Gene3D" id="3.40.50.300">
    <property type="entry name" value="P-loop containing nucleotide triphosphate hydrolases"/>
    <property type="match status" value="1"/>
</dbReference>
<dbReference type="InterPro" id="IPR003439">
    <property type="entry name" value="ABC_transporter-like_ATP-bd"/>
</dbReference>
<evidence type="ECO:0000259" key="8">
    <source>
        <dbReference type="PROSITE" id="PS50893"/>
    </source>
</evidence>
<dbReference type="InterPro" id="IPR027417">
    <property type="entry name" value="P-loop_NTPase"/>
</dbReference>
<accession>A0ABS8YR24</accession>
<dbReference type="PROSITE" id="PS00211">
    <property type="entry name" value="ABC_TRANSPORTER_1"/>
    <property type="match status" value="1"/>
</dbReference>
<evidence type="ECO:0000256" key="1">
    <source>
        <dbReference type="ARBA" id="ARBA00004651"/>
    </source>
</evidence>
<dbReference type="SUPFAM" id="SSF52540">
    <property type="entry name" value="P-loop containing nucleoside triphosphate hydrolases"/>
    <property type="match status" value="1"/>
</dbReference>
<evidence type="ECO:0000256" key="5">
    <source>
        <dbReference type="ARBA" id="ARBA00022989"/>
    </source>
</evidence>
<feature type="transmembrane region" description="Helical" evidence="7">
    <location>
        <begin position="21"/>
        <end position="44"/>
    </location>
</feature>
<evidence type="ECO:0000256" key="7">
    <source>
        <dbReference type="SAM" id="Phobius"/>
    </source>
</evidence>
<keyword evidence="2 7" id="KW-0812">Transmembrane</keyword>
<feature type="transmembrane region" description="Helical" evidence="7">
    <location>
        <begin position="154"/>
        <end position="173"/>
    </location>
</feature>
<dbReference type="Gene3D" id="1.20.1560.10">
    <property type="entry name" value="ABC transporter type 1, transmembrane domain"/>
    <property type="match status" value="1"/>
</dbReference>
<dbReference type="PROSITE" id="PS50893">
    <property type="entry name" value="ABC_TRANSPORTER_2"/>
    <property type="match status" value="1"/>
</dbReference>
<feature type="transmembrane region" description="Helical" evidence="7">
    <location>
        <begin position="130"/>
        <end position="148"/>
    </location>
</feature>
<evidence type="ECO:0000259" key="9">
    <source>
        <dbReference type="PROSITE" id="PS50929"/>
    </source>
</evidence>
<evidence type="ECO:0000256" key="2">
    <source>
        <dbReference type="ARBA" id="ARBA00022692"/>
    </source>
</evidence>
<dbReference type="InterPro" id="IPR039421">
    <property type="entry name" value="Type_1_exporter"/>
</dbReference>
<dbReference type="InterPro" id="IPR003593">
    <property type="entry name" value="AAA+_ATPase"/>
</dbReference>
<sequence>MAIEQTDFRGTMRSVRRLTPILILLSATLNLLLLVGAIYMLQVYDRVLTSGSHDTLIWLTAIAVFAIAVYAVVERSRRIILSRAAFWLDRELTAPAIRRRMEARLAGTPSQAGPREVADLRNFYRSDAVMALYDAPWGAIFILFIWALHPVLGMIALGGAGFLFGLSLLNDLLTRKQQREAMQAVHGANDLAIRYVDAGETIRPLGMGATLFERWQNRAAIAHGREAALQERTSTIVSISRGIRLALQVMILGAGAFLVLRGDVTAGAMIAASITLGRALSPIERLTAAWRQLQAARVAHSALEAALKEGDHAPRLALHRPNGALALEGVHFAVPGSSERILKNIGFAIEPGTCLAIVGPSGAGKSSLCRLLVGAWAPSAGHVRLDGADVFSWDPDELGRHIGYLPQRVDLFPGTIAENIARFGKMESEAVMAAAEAAGVHKLILRFPKGYDTVIDPTGEQISLGQRQRIGLARALYGGPSFVVLDEPNSNLDREGEECLHNAIAALKKASATVVVVSHRASILKLADLVLTMSEGQVEQFGKKGSKPQVVTETREVGAVRGPRVRVAQVSHP</sequence>
<dbReference type="PROSITE" id="PS50929">
    <property type="entry name" value="ABC_TM1F"/>
    <property type="match status" value="1"/>
</dbReference>
<name>A0ABS8YR24_9RHOB</name>
<evidence type="ECO:0000256" key="3">
    <source>
        <dbReference type="ARBA" id="ARBA00022741"/>
    </source>
</evidence>
<comment type="caution">
    <text evidence="10">The sequence shown here is derived from an EMBL/GenBank/DDBJ whole genome shotgun (WGS) entry which is preliminary data.</text>
</comment>
<dbReference type="PANTHER" id="PTHR24221:SF248">
    <property type="entry name" value="ABC TRANSPORTER TRANSMEMBRANE REGION"/>
    <property type="match status" value="1"/>
</dbReference>
<evidence type="ECO:0000313" key="11">
    <source>
        <dbReference type="Proteomes" id="UP001521181"/>
    </source>
</evidence>
<evidence type="ECO:0000256" key="6">
    <source>
        <dbReference type="ARBA" id="ARBA00023136"/>
    </source>
</evidence>
<protein>
    <submittedName>
        <fullName evidence="10">Type I secretion system permease/ATPase</fullName>
    </submittedName>
</protein>
<keyword evidence="3" id="KW-0547">Nucleotide-binding</keyword>
<organism evidence="10 11">
    <name type="scientific">Rhodobacter flavimaris</name>
    <dbReference type="NCBI Taxonomy" id="2907145"/>
    <lineage>
        <taxon>Bacteria</taxon>
        <taxon>Pseudomonadati</taxon>
        <taxon>Pseudomonadota</taxon>
        <taxon>Alphaproteobacteria</taxon>
        <taxon>Rhodobacterales</taxon>
        <taxon>Rhodobacter group</taxon>
        <taxon>Rhodobacter</taxon>
    </lineage>
</organism>
<dbReference type="InterPro" id="IPR011527">
    <property type="entry name" value="ABC1_TM_dom"/>
</dbReference>
<comment type="subcellular location">
    <subcellularLocation>
        <location evidence="1">Cell membrane</location>
        <topology evidence="1">Multi-pass membrane protein</topology>
    </subcellularLocation>
</comment>
<dbReference type="InterPro" id="IPR017871">
    <property type="entry name" value="ABC_transporter-like_CS"/>
</dbReference>
<dbReference type="SUPFAM" id="SSF90123">
    <property type="entry name" value="ABC transporter transmembrane region"/>
    <property type="match status" value="1"/>
</dbReference>
<dbReference type="SMART" id="SM00382">
    <property type="entry name" value="AAA"/>
    <property type="match status" value="1"/>
</dbReference>
<dbReference type="RefSeq" id="WP_233675345.1">
    <property type="nucleotide sequence ID" value="NZ_JAJUOS010000001.1"/>
</dbReference>
<evidence type="ECO:0000256" key="4">
    <source>
        <dbReference type="ARBA" id="ARBA00022840"/>
    </source>
</evidence>
<dbReference type="Pfam" id="PF00005">
    <property type="entry name" value="ABC_tran"/>
    <property type="match status" value="1"/>
</dbReference>
<feature type="domain" description="ABC transporter" evidence="8">
    <location>
        <begin position="325"/>
        <end position="560"/>
    </location>
</feature>